<proteinExistence type="predicted"/>
<dbReference type="RefSeq" id="WP_149789169.1">
    <property type="nucleotide sequence ID" value="NZ_FNIO01000008.1"/>
</dbReference>
<dbReference type="Proteomes" id="UP000324252">
    <property type="component" value="Unassembled WGS sequence"/>
</dbReference>
<accession>A0A1H0LHJ9</accession>
<dbReference type="OrthoDB" id="6305173at2"/>
<sequence>MFASALPRDAETGQTAGTAADRLARLAQCDGEILIATDRGELPLSGLCPGDRVLTRDNGLQPIRRIVWTGARDIETVVIRKGGLGCGMPLRDTCVSAQHRILVTGEIAALLLDESEALIAARHLVGLAGVAPAQAQRLCHMEFDHDEVILSNGCWTECFSTADKAQGATASAQARELAAATSDRDDVLG</sequence>
<name>A0A1H0LHJ9_9RHOB</name>
<dbReference type="SUPFAM" id="SSF51294">
    <property type="entry name" value="Hedgehog/intein (Hint) domain"/>
    <property type="match status" value="1"/>
</dbReference>
<organism evidence="2 3">
    <name type="scientific">Lutimaribacter pacificus</name>
    <dbReference type="NCBI Taxonomy" id="391948"/>
    <lineage>
        <taxon>Bacteria</taxon>
        <taxon>Pseudomonadati</taxon>
        <taxon>Pseudomonadota</taxon>
        <taxon>Alphaproteobacteria</taxon>
        <taxon>Rhodobacterales</taxon>
        <taxon>Roseobacteraceae</taxon>
        <taxon>Lutimaribacter</taxon>
    </lineage>
</organism>
<evidence type="ECO:0000259" key="1">
    <source>
        <dbReference type="Pfam" id="PF13403"/>
    </source>
</evidence>
<dbReference type="InterPro" id="IPR036844">
    <property type="entry name" value="Hint_dom_sf"/>
</dbReference>
<keyword evidence="3" id="KW-1185">Reference proteome</keyword>
<evidence type="ECO:0000313" key="2">
    <source>
        <dbReference type="EMBL" id="SHK07083.1"/>
    </source>
</evidence>
<feature type="domain" description="Hedgehog/Intein (Hint)" evidence="1">
    <location>
        <begin position="34"/>
        <end position="161"/>
    </location>
</feature>
<evidence type="ECO:0000313" key="3">
    <source>
        <dbReference type="Proteomes" id="UP000324252"/>
    </source>
</evidence>
<dbReference type="AlphaFoldDB" id="A0A1H0LHJ9"/>
<dbReference type="InterPro" id="IPR028992">
    <property type="entry name" value="Hedgehog/Intein_dom"/>
</dbReference>
<gene>
    <name evidence="2" type="ORF">SAMN05444142_103155</name>
</gene>
<dbReference type="EMBL" id="FQZZ01000003">
    <property type="protein sequence ID" value="SHK07083.1"/>
    <property type="molecule type" value="Genomic_DNA"/>
</dbReference>
<reference evidence="2 3" key="1">
    <citation type="submission" date="2016-11" db="EMBL/GenBank/DDBJ databases">
        <authorList>
            <person name="Varghese N."/>
            <person name="Submissions S."/>
        </authorList>
    </citation>
    <scope>NUCLEOTIDE SEQUENCE [LARGE SCALE GENOMIC DNA]</scope>
    <source>
        <strain evidence="2 3">DSM 29620</strain>
    </source>
</reference>
<dbReference type="Pfam" id="PF13403">
    <property type="entry name" value="Hint_2"/>
    <property type="match status" value="1"/>
</dbReference>
<protein>
    <submittedName>
        <fullName evidence="2">Hint domain-containing protein</fullName>
    </submittedName>
</protein>